<accession>A0A163EX19</accession>
<dbReference type="Proteomes" id="UP000076837">
    <property type="component" value="Unassembled WGS sequence"/>
</dbReference>
<feature type="compositionally biased region" description="Polar residues" evidence="2">
    <location>
        <begin position="175"/>
        <end position="184"/>
    </location>
</feature>
<feature type="compositionally biased region" description="Basic and acidic residues" evidence="2">
    <location>
        <begin position="219"/>
        <end position="229"/>
    </location>
</feature>
<dbReference type="EMBL" id="JYNV01000179">
    <property type="protein sequence ID" value="KZM23985.1"/>
    <property type="molecule type" value="Genomic_DNA"/>
</dbReference>
<evidence type="ECO:0000313" key="4">
    <source>
        <dbReference type="Proteomes" id="UP000076837"/>
    </source>
</evidence>
<feature type="coiled-coil region" evidence="1">
    <location>
        <begin position="265"/>
        <end position="299"/>
    </location>
</feature>
<name>A0A163EX19_DIDRA</name>
<evidence type="ECO:0000256" key="1">
    <source>
        <dbReference type="SAM" id="Coils"/>
    </source>
</evidence>
<comment type="caution">
    <text evidence="3">The sequence shown here is derived from an EMBL/GenBank/DDBJ whole genome shotgun (WGS) entry which is preliminary data.</text>
</comment>
<reference evidence="3 4" key="1">
    <citation type="journal article" date="2016" name="Sci. Rep.">
        <title>Draft genome sequencing and secretome analysis of fungal phytopathogen Ascochyta rabiei provides insight into the necrotrophic effector repertoire.</title>
        <authorList>
            <person name="Verma S."/>
            <person name="Gazara R.K."/>
            <person name="Nizam S."/>
            <person name="Parween S."/>
            <person name="Chattopadhyay D."/>
            <person name="Verma P.K."/>
        </authorList>
    </citation>
    <scope>NUCLEOTIDE SEQUENCE [LARGE SCALE GENOMIC DNA]</scope>
    <source>
        <strain evidence="3 4">ArDII</strain>
    </source>
</reference>
<evidence type="ECO:0000313" key="3">
    <source>
        <dbReference type="EMBL" id="KZM23985.1"/>
    </source>
</evidence>
<proteinExistence type="predicted"/>
<organism evidence="3 4">
    <name type="scientific">Didymella rabiei</name>
    <name type="common">Chickpea ascochyta blight fungus</name>
    <name type="synonym">Mycosphaerella rabiei</name>
    <dbReference type="NCBI Taxonomy" id="5454"/>
    <lineage>
        <taxon>Eukaryota</taxon>
        <taxon>Fungi</taxon>
        <taxon>Dikarya</taxon>
        <taxon>Ascomycota</taxon>
        <taxon>Pezizomycotina</taxon>
        <taxon>Dothideomycetes</taxon>
        <taxon>Pleosporomycetidae</taxon>
        <taxon>Pleosporales</taxon>
        <taxon>Pleosporineae</taxon>
        <taxon>Didymellaceae</taxon>
        <taxon>Ascochyta</taxon>
    </lineage>
</organism>
<keyword evidence="4" id="KW-1185">Reference proteome</keyword>
<evidence type="ECO:0000256" key="2">
    <source>
        <dbReference type="SAM" id="MobiDB-lite"/>
    </source>
</evidence>
<feature type="region of interest" description="Disordered" evidence="2">
    <location>
        <begin position="175"/>
        <end position="229"/>
    </location>
</feature>
<keyword evidence="1" id="KW-0175">Coiled coil</keyword>
<sequence length="332" mass="37955">MTTVRLRQRYTLPDLITAISKDNTFEADFRYLPRATTIPADSVETDSDGEASKIRRCILVGHKSLLSDHLNSRHLTEACSEVELQDPSARIAKIRNDEEQNWWVAIASGVLGFHYLEKGFVQHINITSEWLQDFKKACSVYEAFTMSQTKRPSRSPPIMISLPASTARPYATMLNRSLDQNSAPRRSAEVGEVIKRRRSASYTESQSKSADEDGSCSERPSKKPRQDEHFIEYQNLVERIRKMPMPIAMHPKLKSNDWDGACDTLERSRDTEKSLETKNVNLSNKILSLRGRNKALERTMGRSNKAQEQKFKELEAEIQELCGFKQRVKGLF</sequence>
<protein>
    <submittedName>
        <fullName evidence="3">Uncharacterized protein</fullName>
    </submittedName>
</protein>
<dbReference type="AlphaFoldDB" id="A0A163EX19"/>
<gene>
    <name evidence="3" type="ORF">ST47_g4942</name>
</gene>